<proteinExistence type="predicted"/>
<organism evidence="1 2">
    <name type="scientific">Oncorhynchus mykiss</name>
    <name type="common">Rainbow trout</name>
    <name type="synonym">Salmo gairdneri</name>
    <dbReference type="NCBI Taxonomy" id="8022"/>
    <lineage>
        <taxon>Eukaryota</taxon>
        <taxon>Metazoa</taxon>
        <taxon>Chordata</taxon>
        <taxon>Craniata</taxon>
        <taxon>Vertebrata</taxon>
        <taxon>Euteleostomi</taxon>
        <taxon>Actinopterygii</taxon>
        <taxon>Neopterygii</taxon>
        <taxon>Teleostei</taxon>
        <taxon>Protacanthopterygii</taxon>
        <taxon>Salmoniformes</taxon>
        <taxon>Salmonidae</taxon>
        <taxon>Salmoninae</taxon>
        <taxon>Oncorhynchus</taxon>
    </lineage>
</organism>
<dbReference type="EMBL" id="FR911114">
    <property type="protein sequence ID" value="CDQ90907.1"/>
    <property type="molecule type" value="Genomic_DNA"/>
</dbReference>
<accession>A0A060YH90</accession>
<dbReference type="AlphaFoldDB" id="A0A060YH90"/>
<dbReference type="Proteomes" id="UP000193380">
    <property type="component" value="Unassembled WGS sequence"/>
</dbReference>
<evidence type="ECO:0000313" key="2">
    <source>
        <dbReference type="Proteomes" id="UP000193380"/>
    </source>
</evidence>
<dbReference type="PaxDb" id="8022-A0A060YH90"/>
<dbReference type="STRING" id="8022.A0A060YH90"/>
<reference evidence="1" key="1">
    <citation type="journal article" date="2014" name="Nat. Commun.">
        <title>The rainbow trout genome provides novel insights into evolution after whole-genome duplication in vertebrates.</title>
        <authorList>
            <person name="Berthelot C."/>
            <person name="Brunet F."/>
            <person name="Chalopin D."/>
            <person name="Juanchich A."/>
            <person name="Bernard M."/>
            <person name="Noel B."/>
            <person name="Bento P."/>
            <person name="Da Silva C."/>
            <person name="Labadie K."/>
            <person name="Alberti A."/>
            <person name="Aury J.M."/>
            <person name="Louis A."/>
            <person name="Dehais P."/>
            <person name="Bardou P."/>
            <person name="Montfort J."/>
            <person name="Klopp C."/>
            <person name="Cabau C."/>
            <person name="Gaspin C."/>
            <person name="Thorgaard G.H."/>
            <person name="Boussaha M."/>
            <person name="Quillet E."/>
            <person name="Guyomard R."/>
            <person name="Galiana D."/>
            <person name="Bobe J."/>
            <person name="Volff J.N."/>
            <person name="Genet C."/>
            <person name="Wincker P."/>
            <person name="Jaillon O."/>
            <person name="Roest Crollius H."/>
            <person name="Guiguen Y."/>
        </authorList>
    </citation>
    <scope>NUCLEOTIDE SEQUENCE [LARGE SCALE GENOMIC DNA]</scope>
</reference>
<protein>
    <submittedName>
        <fullName evidence="1">Uncharacterized protein</fullName>
    </submittedName>
</protein>
<reference evidence="1" key="2">
    <citation type="submission" date="2014-03" db="EMBL/GenBank/DDBJ databases">
        <authorList>
            <person name="Genoscope - CEA"/>
        </authorList>
    </citation>
    <scope>NUCLEOTIDE SEQUENCE</scope>
</reference>
<name>A0A060YH90_ONCMY</name>
<dbReference type="SUPFAM" id="SSF81321">
    <property type="entry name" value="Family A G protein-coupled receptor-like"/>
    <property type="match status" value="1"/>
</dbReference>
<evidence type="ECO:0000313" key="1">
    <source>
        <dbReference type="EMBL" id="CDQ90907.1"/>
    </source>
</evidence>
<gene>
    <name evidence="1" type="ORF">GSONMT00033588001</name>
</gene>
<dbReference type="Gene3D" id="1.20.1070.10">
    <property type="entry name" value="Rhodopsin 7-helix transmembrane proteins"/>
    <property type="match status" value="1"/>
</dbReference>
<sequence>MSYSFHSMSAVISETNKHRGHTFKSLLAAVALRILQLPRYTVITVSEETSTPAAEKAQERVRAVCLLTPTARERGQKRTEGKLAKRFGYIITFTLFWMPMVGRDSTWVLKELETSAMILTCVPVAVDPLIYTMVTRQFRSEFSKQLSSLLCRG</sequence>